<feature type="domain" description="AP2/ERF" evidence="7">
    <location>
        <begin position="5"/>
        <end position="60"/>
    </location>
</feature>
<evidence type="ECO:0000256" key="4">
    <source>
        <dbReference type="ARBA" id="ARBA00023163"/>
    </source>
</evidence>
<dbReference type="SMART" id="SM00380">
    <property type="entry name" value="AP2"/>
    <property type="match status" value="1"/>
</dbReference>
<evidence type="ECO:0000256" key="6">
    <source>
        <dbReference type="SAM" id="MobiDB-lite"/>
    </source>
</evidence>
<evidence type="ECO:0000256" key="5">
    <source>
        <dbReference type="ARBA" id="ARBA00023242"/>
    </source>
</evidence>
<dbReference type="InterPro" id="IPR050913">
    <property type="entry name" value="AP2/ERF_ERF"/>
</dbReference>
<dbReference type="InterPro" id="IPR001471">
    <property type="entry name" value="AP2/ERF_dom"/>
</dbReference>
<keyword evidence="5" id="KW-0539">Nucleus</keyword>
<feature type="compositionally biased region" description="Low complexity" evidence="6">
    <location>
        <begin position="229"/>
        <end position="241"/>
    </location>
</feature>
<dbReference type="EMBL" id="LHPG02000001">
    <property type="protein sequence ID" value="PRW61358.1"/>
    <property type="molecule type" value="Genomic_DNA"/>
</dbReference>
<feature type="compositionally biased region" description="Basic residues" evidence="6">
    <location>
        <begin position="217"/>
        <end position="228"/>
    </location>
</feature>
<gene>
    <name evidence="8" type="ORF">C2E21_0410</name>
</gene>
<evidence type="ECO:0000256" key="3">
    <source>
        <dbReference type="ARBA" id="ARBA00023125"/>
    </source>
</evidence>
<keyword evidence="9" id="KW-1185">Reference proteome</keyword>
<dbReference type="PANTHER" id="PTHR31194:SF189">
    <property type="entry name" value="AP2_ERF DOMAIN-CONTAINING PROTEIN"/>
    <property type="match status" value="1"/>
</dbReference>
<dbReference type="CDD" id="cd00018">
    <property type="entry name" value="AP2"/>
    <property type="match status" value="1"/>
</dbReference>
<dbReference type="PANTHER" id="PTHR31194">
    <property type="entry name" value="SHN SHINE , DNA BINDING / TRANSCRIPTION FACTOR"/>
    <property type="match status" value="1"/>
</dbReference>
<feature type="compositionally biased region" description="Basic residues" evidence="6">
    <location>
        <begin position="159"/>
        <end position="168"/>
    </location>
</feature>
<evidence type="ECO:0000313" key="8">
    <source>
        <dbReference type="EMBL" id="PRW61358.1"/>
    </source>
</evidence>
<dbReference type="InterPro" id="IPR016177">
    <property type="entry name" value="DNA-bd_dom_sf"/>
</dbReference>
<evidence type="ECO:0000313" key="9">
    <source>
        <dbReference type="Proteomes" id="UP000239899"/>
    </source>
</evidence>
<dbReference type="AlphaFoldDB" id="A0A2P6U4V5"/>
<keyword evidence="2" id="KW-0805">Transcription regulation</keyword>
<dbReference type="PROSITE" id="PS51032">
    <property type="entry name" value="AP2_ERF"/>
    <property type="match status" value="1"/>
</dbReference>
<keyword evidence="3" id="KW-0238">DNA-binding</keyword>
<keyword evidence="4" id="KW-0804">Transcription</keyword>
<comment type="caution">
    <text evidence="8">The sequence shown here is derived from an EMBL/GenBank/DDBJ whole genome shotgun (WGS) entry which is preliminary data.</text>
</comment>
<dbReference type="Proteomes" id="UP000239899">
    <property type="component" value="Unassembled WGS sequence"/>
</dbReference>
<name>A0A2P6U4V5_CHLSO</name>
<feature type="compositionally biased region" description="Basic and acidic residues" evidence="6">
    <location>
        <begin position="100"/>
        <end position="119"/>
    </location>
</feature>
<feature type="compositionally biased region" description="Low complexity" evidence="6">
    <location>
        <begin position="120"/>
        <end position="150"/>
    </location>
</feature>
<organism evidence="8 9">
    <name type="scientific">Chlorella sorokiniana</name>
    <name type="common">Freshwater green alga</name>
    <dbReference type="NCBI Taxonomy" id="3076"/>
    <lineage>
        <taxon>Eukaryota</taxon>
        <taxon>Viridiplantae</taxon>
        <taxon>Chlorophyta</taxon>
        <taxon>core chlorophytes</taxon>
        <taxon>Trebouxiophyceae</taxon>
        <taxon>Chlorellales</taxon>
        <taxon>Chlorellaceae</taxon>
        <taxon>Chlorella clade</taxon>
        <taxon>Chlorella</taxon>
    </lineage>
</organism>
<sequence length="267" mass="28881">MRSMKFKGVYRMPNGRWRAQFTHRNKVIQIGMYDSEEEAARAWDRAAIQYRGLGTKINIPVSQSTMAEWAKEKPVGWSLFYDDNDQPLPQPLAGAALQAKQRELQQKAAADSKGKHDGKAAAAAQGGSSTGAAAGAKRAAAKQQGSKAAAVTPLSPGRPPHRSRKKAAHPAAEAFAFSPFLEIEVPAPLQESEEAEAEEWGGEEGMAADEEWGPAVGRRRKQRSRSGRSRGLQGSPAAPLAPAQPPPLTMNLRGWSAKRQRTTPELP</sequence>
<reference evidence="8 9" key="1">
    <citation type="journal article" date="2018" name="Plant J.">
        <title>Genome sequences of Chlorella sorokiniana UTEX 1602 and Micractinium conductrix SAG 241.80: implications to maltose excretion by a green alga.</title>
        <authorList>
            <person name="Arriola M.B."/>
            <person name="Velmurugan N."/>
            <person name="Zhang Y."/>
            <person name="Plunkett M.H."/>
            <person name="Hondzo H."/>
            <person name="Barney B.M."/>
        </authorList>
    </citation>
    <scope>NUCLEOTIDE SEQUENCE [LARGE SCALE GENOMIC DNA]</scope>
    <source>
        <strain evidence="9">UTEX 1602</strain>
    </source>
</reference>
<dbReference type="SUPFAM" id="SSF54171">
    <property type="entry name" value="DNA-binding domain"/>
    <property type="match status" value="1"/>
</dbReference>
<dbReference type="GO" id="GO:0003677">
    <property type="term" value="F:DNA binding"/>
    <property type="evidence" value="ECO:0007669"/>
    <property type="project" value="UniProtKB-KW"/>
</dbReference>
<proteinExistence type="predicted"/>
<dbReference type="Gene3D" id="3.30.730.10">
    <property type="entry name" value="AP2/ERF domain"/>
    <property type="match status" value="1"/>
</dbReference>
<comment type="subcellular location">
    <subcellularLocation>
        <location evidence="1">Nucleus</location>
    </subcellularLocation>
</comment>
<evidence type="ECO:0000259" key="7">
    <source>
        <dbReference type="PROSITE" id="PS51032"/>
    </source>
</evidence>
<feature type="compositionally biased region" description="Low complexity" evidence="6">
    <location>
        <begin position="169"/>
        <end position="180"/>
    </location>
</feature>
<dbReference type="OrthoDB" id="515645at2759"/>
<protein>
    <submittedName>
        <fullName evidence="8">AP2 domain class transcription</fullName>
    </submittedName>
</protein>
<dbReference type="Pfam" id="PF00847">
    <property type="entry name" value="AP2"/>
    <property type="match status" value="1"/>
</dbReference>
<dbReference type="GO" id="GO:0005634">
    <property type="term" value="C:nucleus"/>
    <property type="evidence" value="ECO:0007669"/>
    <property type="project" value="UniProtKB-SubCell"/>
</dbReference>
<dbReference type="InterPro" id="IPR036955">
    <property type="entry name" value="AP2/ERF_dom_sf"/>
</dbReference>
<feature type="region of interest" description="Disordered" evidence="6">
    <location>
        <begin position="98"/>
        <end position="267"/>
    </location>
</feature>
<evidence type="ECO:0000256" key="1">
    <source>
        <dbReference type="ARBA" id="ARBA00004123"/>
    </source>
</evidence>
<feature type="compositionally biased region" description="Acidic residues" evidence="6">
    <location>
        <begin position="191"/>
        <end position="212"/>
    </location>
</feature>
<accession>A0A2P6U4V5</accession>
<dbReference type="GO" id="GO:0003700">
    <property type="term" value="F:DNA-binding transcription factor activity"/>
    <property type="evidence" value="ECO:0007669"/>
    <property type="project" value="InterPro"/>
</dbReference>
<evidence type="ECO:0000256" key="2">
    <source>
        <dbReference type="ARBA" id="ARBA00023015"/>
    </source>
</evidence>